<dbReference type="PANTHER" id="PTHR24637:SF428">
    <property type="entry name" value="SCAVENGER RECEPTOR CLASS A MEMBER 3"/>
    <property type="match status" value="1"/>
</dbReference>
<organism evidence="2 3">
    <name type="scientific">Ilumatobacter coccineus (strain NBRC 103263 / KCTC 29153 / YM16-304)</name>
    <dbReference type="NCBI Taxonomy" id="1313172"/>
    <lineage>
        <taxon>Bacteria</taxon>
        <taxon>Bacillati</taxon>
        <taxon>Actinomycetota</taxon>
        <taxon>Acidimicrobiia</taxon>
        <taxon>Acidimicrobiales</taxon>
        <taxon>Ilumatobacteraceae</taxon>
        <taxon>Ilumatobacter</taxon>
    </lineage>
</organism>
<dbReference type="InterPro" id="IPR008160">
    <property type="entry name" value="Collagen"/>
</dbReference>
<name>A0A6C7EBM4_ILUCY</name>
<reference evidence="2 3" key="1">
    <citation type="journal article" date="2013" name="Int. J. Syst. Evol. Microbiol.">
        <title>Ilumatobacter nonamiense sp. nov. and Ilumatobacter coccineum sp. nov., isolated from seashore sand.</title>
        <authorList>
            <person name="Matsumoto A."/>
            <person name="Kasai H."/>
            <person name="Matsuo Y."/>
            <person name="Shizuri Y."/>
            <person name="Ichikawa N."/>
            <person name="Fujita N."/>
            <person name="Omura S."/>
            <person name="Takahashi Y."/>
        </authorList>
    </citation>
    <scope>NUCLEOTIDE SEQUENCE [LARGE SCALE GENOMIC DNA]</scope>
    <source>
        <strain evidence="3">NBRC 103263 / KCTC 29153 / YM16-304</strain>
    </source>
</reference>
<evidence type="ECO:0000256" key="1">
    <source>
        <dbReference type="SAM" id="MobiDB-lite"/>
    </source>
</evidence>
<evidence type="ECO:0000313" key="3">
    <source>
        <dbReference type="Proteomes" id="UP000011863"/>
    </source>
</evidence>
<feature type="compositionally biased region" description="Pro residues" evidence="1">
    <location>
        <begin position="212"/>
        <end position="221"/>
    </location>
</feature>
<feature type="region of interest" description="Disordered" evidence="1">
    <location>
        <begin position="178"/>
        <end position="235"/>
    </location>
</feature>
<evidence type="ECO:0008006" key="4">
    <source>
        <dbReference type="Google" id="ProtNLM"/>
    </source>
</evidence>
<accession>A0A6C7EBM4</accession>
<dbReference type="Pfam" id="PF01391">
    <property type="entry name" value="Collagen"/>
    <property type="match status" value="1"/>
</dbReference>
<dbReference type="AlphaFoldDB" id="A0A6C7EBM4"/>
<dbReference type="Proteomes" id="UP000011863">
    <property type="component" value="Chromosome"/>
</dbReference>
<protein>
    <recommendedName>
        <fullName evidence="4">Collagen-like protein</fullName>
    </recommendedName>
</protein>
<evidence type="ECO:0000313" key="2">
    <source>
        <dbReference type="EMBL" id="BAN02599.1"/>
    </source>
</evidence>
<feature type="region of interest" description="Disordered" evidence="1">
    <location>
        <begin position="253"/>
        <end position="272"/>
    </location>
</feature>
<gene>
    <name evidence="2" type="ORF">YM304_22850</name>
</gene>
<sequence length="451" mass="45878">MHTPKIDPDRRRENMNQRTRTRAGLVVATVIAATAGGLGLVRADDASPNNTLTSIEPCRLVDTRDATVVGDRLEPIGPGEVATFAAIGNNGHCVGIAADANAVSVHVTASNATEPSFFTMYPAGGDLPTIAQLNFQAAPAVTSNTTTVTLSSTGEFSIYNRSGSVDVVIDLLGYFAPGEAGEPGPPGPQGPEGPAGPVGPEGPAGPASAAAPPGPPGPQGPEGPAGPATPATYTNPQWGVMLRNTTGAATAQLRGGPVSQANGDIHQPPHGEGSLQLLVPDGDKVDFGNEVDFVGDDATALTEIGFQWFSTGESNALAGTNVPSIRFEIDPNGAGSHDIVDDYASMVFVPAAESPDNGWTGYVDATDDAAGTWFITGAPAADDCRQAAPCTWSTLQTYLGTAPTPPTISTVAVGKGTDVAAFQGAVDGLRINDTIYDFEPLGVIEVAVAPS</sequence>
<dbReference type="PANTHER" id="PTHR24637">
    <property type="entry name" value="COLLAGEN"/>
    <property type="match status" value="1"/>
</dbReference>
<keyword evidence="3" id="KW-1185">Reference proteome</keyword>
<dbReference type="KEGG" id="aym:YM304_22850"/>
<proteinExistence type="predicted"/>
<dbReference type="EMBL" id="AP012057">
    <property type="protein sequence ID" value="BAN02599.1"/>
    <property type="molecule type" value="Genomic_DNA"/>
</dbReference>